<gene>
    <name evidence="1" type="ORF">BN869_000008794_1</name>
    <name evidence="2" type="ORF">IM811_005036</name>
</gene>
<organism evidence="1">
    <name type="scientific">Bionectria ochroleuca</name>
    <name type="common">Gliocladium roseum</name>
    <dbReference type="NCBI Taxonomy" id="29856"/>
    <lineage>
        <taxon>Eukaryota</taxon>
        <taxon>Fungi</taxon>
        <taxon>Dikarya</taxon>
        <taxon>Ascomycota</taxon>
        <taxon>Pezizomycotina</taxon>
        <taxon>Sordariomycetes</taxon>
        <taxon>Hypocreomycetidae</taxon>
        <taxon>Hypocreales</taxon>
        <taxon>Bionectriaceae</taxon>
        <taxon>Clonostachys</taxon>
    </lineage>
</organism>
<dbReference type="EMBL" id="JADCTT010000013">
    <property type="protein sequence ID" value="KAF9745414.1"/>
    <property type="molecule type" value="Genomic_DNA"/>
</dbReference>
<evidence type="ECO:0000313" key="1">
    <source>
        <dbReference type="EMBL" id="CEO52736.1"/>
    </source>
</evidence>
<accession>A0A0B7KDG0</accession>
<evidence type="ECO:0000313" key="2">
    <source>
        <dbReference type="EMBL" id="KAF9745414.1"/>
    </source>
</evidence>
<dbReference type="Pfam" id="PF09351">
    <property type="entry name" value="DUF1993"/>
    <property type="match status" value="1"/>
</dbReference>
<proteinExistence type="predicted"/>
<dbReference type="InterPro" id="IPR018531">
    <property type="entry name" value="DUF1993"/>
</dbReference>
<name>A0A0B7KDG0_BIOOC</name>
<reference evidence="2" key="2">
    <citation type="submission" date="2020-10" db="EMBL/GenBank/DDBJ databases">
        <title>High-Quality Genome Resource of Clonostachys rosea strain S41 by Oxford Nanopore Long-Read Sequencing.</title>
        <authorList>
            <person name="Wang H."/>
        </authorList>
    </citation>
    <scope>NUCLEOTIDE SEQUENCE</scope>
    <source>
        <strain evidence="2">S41</strain>
    </source>
</reference>
<sequence length="172" mass="18956">MAYSLYDGTIPVLKAALKDTAHLLEAAQKQPNASSLLGARLYEDMKPLTFQVYTVTKFTEIINARLSGREAIVYEDNMTSYDEMHARIQEVLARVESTDKDVVNKLGEEAAPTAMGPGVTMDLTGKAYAHGVTLPNILFHVSITYAILRKEGVPLGKADFMMPFVREYVPGV</sequence>
<protein>
    <recommendedName>
        <fullName evidence="3">DUF1993 domain-containing protein</fullName>
    </recommendedName>
</protein>
<reference evidence="1" key="1">
    <citation type="submission" date="2015-01" db="EMBL/GenBank/DDBJ databases">
        <authorList>
            <person name="Durling Mikael"/>
        </authorList>
    </citation>
    <scope>NUCLEOTIDE SEQUENCE</scope>
</reference>
<dbReference type="Gene3D" id="1.20.120.450">
    <property type="entry name" value="dinb family like domain"/>
    <property type="match status" value="1"/>
</dbReference>
<evidence type="ECO:0008006" key="3">
    <source>
        <dbReference type="Google" id="ProtNLM"/>
    </source>
</evidence>
<dbReference type="PANTHER" id="PTHR36922:SF1">
    <property type="entry name" value="DUF1993 DOMAIN-CONTAINING PROTEIN"/>
    <property type="match status" value="1"/>
</dbReference>
<dbReference type="AlphaFoldDB" id="A0A0B7KDG0"/>
<dbReference type="PANTHER" id="PTHR36922">
    <property type="entry name" value="BLL2446 PROTEIN"/>
    <property type="match status" value="1"/>
</dbReference>
<dbReference type="Proteomes" id="UP000616885">
    <property type="component" value="Unassembled WGS sequence"/>
</dbReference>
<dbReference type="InterPro" id="IPR034660">
    <property type="entry name" value="DinB/YfiT-like"/>
</dbReference>
<dbReference type="SUPFAM" id="SSF109854">
    <property type="entry name" value="DinB/YfiT-like putative metalloenzymes"/>
    <property type="match status" value="1"/>
</dbReference>
<dbReference type="EMBL" id="CDPU01000030">
    <property type="protein sequence ID" value="CEO52736.1"/>
    <property type="molecule type" value="Genomic_DNA"/>
</dbReference>